<evidence type="ECO:0000259" key="8">
    <source>
        <dbReference type="SMART" id="SM01416"/>
    </source>
</evidence>
<dbReference type="SUPFAM" id="SSF48140">
    <property type="entry name" value="Ribosomal protein L19 (L19e)"/>
    <property type="match status" value="1"/>
</dbReference>
<dbReference type="InterPro" id="IPR015972">
    <property type="entry name" value="Ribosomal_eL19_dom1"/>
</dbReference>
<comment type="function">
    <text evidence="6">Binds to the 23S rRNA.</text>
</comment>
<keyword evidence="5 6" id="KW-0687">Ribonucleoprotein</keyword>
<comment type="similarity">
    <text evidence="1 6">Belongs to the eukaryotic ribosomal protein eL19 family.</text>
</comment>
<evidence type="ECO:0000256" key="7">
    <source>
        <dbReference type="SAM" id="MobiDB-lite"/>
    </source>
</evidence>
<dbReference type="GO" id="GO:0022625">
    <property type="term" value="C:cytosolic large ribosomal subunit"/>
    <property type="evidence" value="ECO:0007669"/>
    <property type="project" value="InterPro"/>
</dbReference>
<evidence type="ECO:0000313" key="9">
    <source>
        <dbReference type="EMBL" id="RLE51352.1"/>
    </source>
</evidence>
<comment type="subunit">
    <text evidence="6">Part of the 50S ribosomal subunit.</text>
</comment>
<evidence type="ECO:0000256" key="5">
    <source>
        <dbReference type="ARBA" id="ARBA00023274"/>
    </source>
</evidence>
<dbReference type="GO" id="GO:0003735">
    <property type="term" value="F:structural constituent of ribosome"/>
    <property type="evidence" value="ECO:0007669"/>
    <property type="project" value="InterPro"/>
</dbReference>
<keyword evidence="3 6" id="KW-0694">RNA-binding</keyword>
<dbReference type="GO" id="GO:0006412">
    <property type="term" value="P:translation"/>
    <property type="evidence" value="ECO:0007669"/>
    <property type="project" value="UniProtKB-UniRule"/>
</dbReference>
<gene>
    <name evidence="6" type="primary">rpl19e</name>
    <name evidence="9" type="ORF">DRJ21_00375</name>
</gene>
<dbReference type="NCBIfam" id="NF006343">
    <property type="entry name" value="PRK08570.1"/>
    <property type="match status" value="1"/>
</dbReference>
<dbReference type="Pfam" id="PF25476">
    <property type="entry name" value="Ribosomal_L19e_C"/>
    <property type="match status" value="1"/>
</dbReference>
<accession>A0A497EWF1</accession>
<dbReference type="InterPro" id="IPR057260">
    <property type="entry name" value="Ribosomal_L19e_C"/>
</dbReference>
<feature type="region of interest" description="Disordered" evidence="7">
    <location>
        <begin position="64"/>
        <end position="83"/>
    </location>
</feature>
<dbReference type="InterPro" id="IPR039547">
    <property type="entry name" value="Ribosomal_eL19"/>
</dbReference>
<organism evidence="9 10">
    <name type="scientific">Thermoproteota archaeon</name>
    <dbReference type="NCBI Taxonomy" id="2056631"/>
    <lineage>
        <taxon>Archaea</taxon>
        <taxon>Thermoproteota</taxon>
    </lineage>
</organism>
<reference evidence="9 10" key="1">
    <citation type="submission" date="2018-06" db="EMBL/GenBank/DDBJ databases">
        <title>Extensive metabolic versatility and redundancy in microbially diverse, dynamic hydrothermal sediments.</title>
        <authorList>
            <person name="Dombrowski N."/>
            <person name="Teske A."/>
            <person name="Baker B.J."/>
        </authorList>
    </citation>
    <scope>NUCLEOTIDE SEQUENCE [LARGE SCALE GENOMIC DNA]</scope>
    <source>
        <strain evidence="9">B30_G17</strain>
    </source>
</reference>
<evidence type="ECO:0000256" key="1">
    <source>
        <dbReference type="ARBA" id="ARBA00011082"/>
    </source>
</evidence>
<dbReference type="HAMAP" id="MF_01475">
    <property type="entry name" value="Ribosomal_eL19"/>
    <property type="match status" value="1"/>
</dbReference>
<feature type="domain" description="Large ribosomal subunit protein eL19" evidence="8">
    <location>
        <begin position="2"/>
        <end position="142"/>
    </location>
</feature>
<dbReference type="AlphaFoldDB" id="A0A497EWF1"/>
<dbReference type="SMART" id="SM01416">
    <property type="entry name" value="Ribosomal_L19e"/>
    <property type="match status" value="1"/>
</dbReference>
<dbReference type="InterPro" id="IPR000196">
    <property type="entry name" value="Ribosomal_eL19_dom"/>
</dbReference>
<comment type="caution">
    <text evidence="9">The sequence shown here is derived from an EMBL/GenBank/DDBJ whole genome shotgun (WGS) entry which is preliminary data.</text>
</comment>
<evidence type="ECO:0000256" key="6">
    <source>
        <dbReference type="HAMAP-Rule" id="MF_01475"/>
    </source>
</evidence>
<dbReference type="FunFam" id="1.10.1650.10:FF:000001">
    <property type="entry name" value="Ribosomal protein L19"/>
    <property type="match status" value="1"/>
</dbReference>
<dbReference type="PANTHER" id="PTHR10722">
    <property type="entry name" value="60S RIBOSOMAL PROTEIN L19"/>
    <property type="match status" value="1"/>
</dbReference>
<proteinExistence type="inferred from homology"/>
<dbReference type="InterPro" id="IPR033936">
    <property type="entry name" value="Ribosomal_eL19_arc"/>
</dbReference>
<dbReference type="InterPro" id="IPR035970">
    <property type="entry name" value="60S_ribosomal_eL19_sf"/>
</dbReference>
<evidence type="ECO:0000313" key="10">
    <source>
        <dbReference type="Proteomes" id="UP000281962"/>
    </source>
</evidence>
<evidence type="ECO:0000256" key="2">
    <source>
        <dbReference type="ARBA" id="ARBA00022730"/>
    </source>
</evidence>
<dbReference type="InterPro" id="IPR057259">
    <property type="entry name" value="Ribosomal_L19e"/>
</dbReference>
<feature type="compositionally biased region" description="Basic residues" evidence="7">
    <location>
        <begin position="64"/>
        <end position="78"/>
    </location>
</feature>
<dbReference type="CDD" id="cd01418">
    <property type="entry name" value="Ribosomal_L19e_A"/>
    <property type="match status" value="1"/>
</dbReference>
<name>A0A497EWF1_9CREN</name>
<dbReference type="Pfam" id="PF01280">
    <property type="entry name" value="Ribosomal_L19e"/>
    <property type="match status" value="1"/>
</dbReference>
<dbReference type="Proteomes" id="UP000281962">
    <property type="component" value="Unassembled WGS sequence"/>
</dbReference>
<dbReference type="GO" id="GO:0070180">
    <property type="term" value="F:large ribosomal subunit rRNA binding"/>
    <property type="evidence" value="ECO:0007669"/>
    <property type="project" value="UniProtKB-UniRule"/>
</dbReference>
<dbReference type="Gene3D" id="1.10.1200.240">
    <property type="match status" value="1"/>
</dbReference>
<keyword evidence="4 6" id="KW-0689">Ribosomal protein</keyword>
<sequence length="147" mass="17381">MTLRTVRRLAADILGVGENRIWIDPENLDRIAEAMTREEVRALIKDGLIKAKPIKGISRARIRKRKLQKKKGRRKVPGSRKGPTINRKRLWIMKVRAQRKFLRLLRKRRIITKKVYRKLYMMVKGGAFDSIAQIKTYIKEHGLARRR</sequence>
<evidence type="ECO:0000256" key="4">
    <source>
        <dbReference type="ARBA" id="ARBA00022980"/>
    </source>
</evidence>
<protein>
    <recommendedName>
        <fullName evidence="6">Large ribosomal subunit protein eL19</fullName>
    </recommendedName>
</protein>
<keyword evidence="2 6" id="KW-0699">rRNA-binding</keyword>
<dbReference type="EMBL" id="QMQY01000006">
    <property type="protein sequence ID" value="RLE51352.1"/>
    <property type="molecule type" value="Genomic_DNA"/>
</dbReference>
<evidence type="ECO:0000256" key="3">
    <source>
        <dbReference type="ARBA" id="ARBA00022884"/>
    </source>
</evidence>
<dbReference type="Gene3D" id="1.10.1650.10">
    <property type="match status" value="1"/>
</dbReference>